<feature type="region of interest" description="Disordered" evidence="6">
    <location>
        <begin position="705"/>
        <end position="725"/>
    </location>
</feature>
<dbReference type="AlphaFoldDB" id="A0A6V8JUV5"/>
<evidence type="ECO:0000256" key="4">
    <source>
        <dbReference type="ARBA" id="ARBA00022989"/>
    </source>
</evidence>
<keyword evidence="10" id="KW-1185">Reference proteome</keyword>
<organism evidence="9 10">
    <name type="scientific">Phytohabitans houttuyneae</name>
    <dbReference type="NCBI Taxonomy" id="1076126"/>
    <lineage>
        <taxon>Bacteria</taxon>
        <taxon>Bacillati</taxon>
        <taxon>Actinomycetota</taxon>
        <taxon>Actinomycetes</taxon>
        <taxon>Micromonosporales</taxon>
        <taxon>Micromonosporaceae</taxon>
    </lineage>
</organism>
<feature type="transmembrane region" description="Helical" evidence="7">
    <location>
        <begin position="307"/>
        <end position="335"/>
    </location>
</feature>
<dbReference type="InterPro" id="IPR050545">
    <property type="entry name" value="Mycobact_MmpL"/>
</dbReference>
<dbReference type="EMBL" id="BLPF01000001">
    <property type="protein sequence ID" value="GFJ76383.1"/>
    <property type="molecule type" value="Genomic_DNA"/>
</dbReference>
<dbReference type="GO" id="GO:0005886">
    <property type="term" value="C:plasma membrane"/>
    <property type="evidence" value="ECO:0007669"/>
    <property type="project" value="UniProtKB-SubCell"/>
</dbReference>
<keyword evidence="5 7" id="KW-0472">Membrane</keyword>
<dbReference type="InterPro" id="IPR004869">
    <property type="entry name" value="MMPL_dom"/>
</dbReference>
<feature type="transmembrane region" description="Helical" evidence="7">
    <location>
        <begin position="639"/>
        <end position="660"/>
    </location>
</feature>
<protein>
    <submittedName>
        <fullName evidence="9">Membrane protein</fullName>
    </submittedName>
</protein>
<feature type="transmembrane region" description="Helical" evidence="7">
    <location>
        <begin position="672"/>
        <end position="696"/>
    </location>
</feature>
<feature type="transmembrane region" description="Helical" evidence="7">
    <location>
        <begin position="210"/>
        <end position="228"/>
    </location>
</feature>
<accession>A0A6V8JUV5</accession>
<name>A0A6V8JUV5_9ACTN</name>
<reference evidence="9 10" key="1">
    <citation type="submission" date="2020-03" db="EMBL/GenBank/DDBJ databases">
        <title>Whole genome shotgun sequence of Phytohabitans houttuyneae NBRC 108639.</title>
        <authorList>
            <person name="Komaki H."/>
            <person name="Tamura T."/>
        </authorList>
    </citation>
    <scope>NUCLEOTIDE SEQUENCE [LARGE SCALE GENOMIC DNA]</scope>
    <source>
        <strain evidence="9 10">NBRC 108639</strain>
    </source>
</reference>
<evidence type="ECO:0000256" key="3">
    <source>
        <dbReference type="ARBA" id="ARBA00022692"/>
    </source>
</evidence>
<dbReference type="InterPro" id="IPR000731">
    <property type="entry name" value="SSD"/>
</dbReference>
<evidence type="ECO:0000259" key="8">
    <source>
        <dbReference type="PROSITE" id="PS50156"/>
    </source>
</evidence>
<keyword evidence="4 7" id="KW-1133">Transmembrane helix</keyword>
<feature type="transmembrane region" description="Helical" evidence="7">
    <location>
        <begin position="25"/>
        <end position="46"/>
    </location>
</feature>
<dbReference type="PANTHER" id="PTHR33406:SF13">
    <property type="entry name" value="MEMBRANE PROTEIN YDFJ"/>
    <property type="match status" value="1"/>
</dbReference>
<evidence type="ECO:0000256" key="5">
    <source>
        <dbReference type="ARBA" id="ARBA00023136"/>
    </source>
</evidence>
<comment type="caution">
    <text evidence="9">The sequence shown here is derived from an EMBL/GenBank/DDBJ whole genome shotgun (WGS) entry which is preliminary data.</text>
</comment>
<reference evidence="9 10" key="2">
    <citation type="submission" date="2020-03" db="EMBL/GenBank/DDBJ databases">
        <authorList>
            <person name="Ichikawa N."/>
            <person name="Kimura A."/>
            <person name="Kitahashi Y."/>
            <person name="Uohara A."/>
        </authorList>
    </citation>
    <scope>NUCLEOTIDE SEQUENCE [LARGE SCALE GENOMIC DNA]</scope>
    <source>
        <strain evidence="9 10">NBRC 108639</strain>
    </source>
</reference>
<feature type="transmembrane region" description="Helical" evidence="7">
    <location>
        <begin position="598"/>
        <end position="618"/>
    </location>
</feature>
<feature type="domain" description="SSD" evidence="8">
    <location>
        <begin position="207"/>
        <end position="332"/>
    </location>
</feature>
<sequence>MPTETPRADGALAGLARFCYRRRRLVLFAWIIGVLALAFLGFRFGAEPDNQYSGGDSHSAKAQALLAQHFPQQRGDTLTLAIKADQGIDDPATRQKIEKVIAELDASPVTGPITSPYQDESLVTQDRRIARTTIPLTDMDVPKADVKPLVTTVKDASGDGLTLGLGGDKAEKAETPPQGPAEGIGLLTAAIILFIAFGSLVAMGLPIVTGLMAVLGGIGVMKLVGHLAPSPDFTVLVAVLIGLGVGIDYALFILTRYRDSLQEGDDPETATVKAITTAGRAVLFAGTTVVIALLGLIAMGQKMMTGVAIGASSAVLVTMIAAVTLLPAFLGFIGYKIDSLRLPRRRPRGHAAGVPARERRTLAERWAGVVQRRPLVAALGAGAILLVLAAPALSMRLSLPDASVQPHDRSSYTSYTIISEGFGPGYGAPFIFATQVDSGDTDLGPVVQAVRNTEGIAFATPPRVSEDGQAATFMAFPTTGYQDEKTTALVHKLRDEVLPNTPGGAEVFLGGPNAGAIDFAEDTSSRLPLMITVVIVLSLILLVALVRSITIALQAAVMNLLSIGAAYGVLVAIVQWGWLGSALGFPTEMPITTWVPMMMFPLLFGLSMDYEVFLISRIREEYERTGDTRMGVTRGLARTAKVITAAAAIMIAIFTTALLGPDVSVKQIGLGMAIAVLVDATIIRMILVPAVMELCGDANWWMPGRRKSKATSVPPAEVEEEAARV</sequence>
<comment type="subcellular location">
    <subcellularLocation>
        <location evidence="1">Cell membrane</location>
        <topology evidence="1">Multi-pass membrane protein</topology>
    </subcellularLocation>
</comment>
<feature type="transmembrane region" description="Helical" evidence="7">
    <location>
        <begin position="184"/>
        <end position="203"/>
    </location>
</feature>
<dbReference type="Proteomes" id="UP000482800">
    <property type="component" value="Unassembled WGS sequence"/>
</dbReference>
<feature type="transmembrane region" description="Helical" evidence="7">
    <location>
        <begin position="234"/>
        <end position="254"/>
    </location>
</feature>
<evidence type="ECO:0000313" key="10">
    <source>
        <dbReference type="Proteomes" id="UP000482800"/>
    </source>
</evidence>
<proteinExistence type="predicted"/>
<evidence type="ECO:0000256" key="6">
    <source>
        <dbReference type="SAM" id="MobiDB-lite"/>
    </source>
</evidence>
<feature type="transmembrane region" description="Helical" evidence="7">
    <location>
        <begin position="281"/>
        <end position="301"/>
    </location>
</feature>
<dbReference type="RefSeq" id="WP_173053254.1">
    <property type="nucleotide sequence ID" value="NZ_BAABGO010000003.1"/>
</dbReference>
<dbReference type="SUPFAM" id="SSF82866">
    <property type="entry name" value="Multidrug efflux transporter AcrB transmembrane domain"/>
    <property type="match status" value="2"/>
</dbReference>
<feature type="transmembrane region" description="Helical" evidence="7">
    <location>
        <begin position="527"/>
        <end position="546"/>
    </location>
</feature>
<feature type="transmembrane region" description="Helical" evidence="7">
    <location>
        <begin position="558"/>
        <end position="578"/>
    </location>
</feature>
<feature type="transmembrane region" description="Helical" evidence="7">
    <location>
        <begin position="375"/>
        <end position="393"/>
    </location>
</feature>
<dbReference type="Pfam" id="PF03176">
    <property type="entry name" value="MMPL"/>
    <property type="match status" value="2"/>
</dbReference>
<evidence type="ECO:0000256" key="1">
    <source>
        <dbReference type="ARBA" id="ARBA00004651"/>
    </source>
</evidence>
<evidence type="ECO:0000256" key="7">
    <source>
        <dbReference type="SAM" id="Phobius"/>
    </source>
</evidence>
<dbReference type="Gene3D" id="1.20.1640.10">
    <property type="entry name" value="Multidrug efflux transporter AcrB transmembrane domain"/>
    <property type="match status" value="2"/>
</dbReference>
<dbReference type="PROSITE" id="PS50156">
    <property type="entry name" value="SSD"/>
    <property type="match status" value="1"/>
</dbReference>
<evidence type="ECO:0000256" key="2">
    <source>
        <dbReference type="ARBA" id="ARBA00022475"/>
    </source>
</evidence>
<keyword evidence="2" id="KW-1003">Cell membrane</keyword>
<gene>
    <name evidence="9" type="ORF">Phou_005630</name>
</gene>
<keyword evidence="3 7" id="KW-0812">Transmembrane</keyword>
<evidence type="ECO:0000313" key="9">
    <source>
        <dbReference type="EMBL" id="GFJ76383.1"/>
    </source>
</evidence>
<dbReference type="PANTHER" id="PTHR33406">
    <property type="entry name" value="MEMBRANE PROTEIN MJ1562-RELATED"/>
    <property type="match status" value="1"/>
</dbReference>